<gene>
    <name evidence="9" type="ORF">S03H2_53851</name>
</gene>
<evidence type="ECO:0000256" key="1">
    <source>
        <dbReference type="ARBA" id="ARBA00004651"/>
    </source>
</evidence>
<comment type="caution">
    <text evidence="9">The sequence shown here is derived from an EMBL/GenBank/DDBJ whole genome shotgun (WGS) entry which is preliminary data.</text>
</comment>
<dbReference type="InterPro" id="IPR003838">
    <property type="entry name" value="ABC3_permease_C"/>
</dbReference>
<feature type="transmembrane region" description="Helical" evidence="7">
    <location>
        <begin position="143"/>
        <end position="171"/>
    </location>
</feature>
<evidence type="ECO:0000256" key="3">
    <source>
        <dbReference type="ARBA" id="ARBA00022692"/>
    </source>
</evidence>
<evidence type="ECO:0000256" key="7">
    <source>
        <dbReference type="SAM" id="Phobius"/>
    </source>
</evidence>
<dbReference type="PANTHER" id="PTHR30572:SF4">
    <property type="entry name" value="ABC TRANSPORTER PERMEASE YTRF"/>
    <property type="match status" value="1"/>
</dbReference>
<comment type="similarity">
    <text evidence="6">Belongs to the ABC-4 integral membrane protein family.</text>
</comment>
<dbReference type="InterPro" id="IPR050250">
    <property type="entry name" value="Macrolide_Exporter_MacB"/>
</dbReference>
<evidence type="ECO:0000259" key="8">
    <source>
        <dbReference type="Pfam" id="PF02687"/>
    </source>
</evidence>
<evidence type="ECO:0000256" key="6">
    <source>
        <dbReference type="ARBA" id="ARBA00038076"/>
    </source>
</evidence>
<dbReference type="Pfam" id="PF02687">
    <property type="entry name" value="FtsX"/>
    <property type="match status" value="1"/>
</dbReference>
<keyword evidence="4 7" id="KW-1133">Transmembrane helix</keyword>
<protein>
    <recommendedName>
        <fullName evidence="8">ABC3 transporter permease C-terminal domain-containing protein</fullName>
    </recommendedName>
</protein>
<dbReference type="AlphaFoldDB" id="X1IYQ9"/>
<dbReference type="GO" id="GO:0022857">
    <property type="term" value="F:transmembrane transporter activity"/>
    <property type="evidence" value="ECO:0007669"/>
    <property type="project" value="TreeGrafter"/>
</dbReference>
<dbReference type="PANTHER" id="PTHR30572">
    <property type="entry name" value="MEMBRANE COMPONENT OF TRANSPORTER-RELATED"/>
    <property type="match status" value="1"/>
</dbReference>
<accession>X1IYQ9</accession>
<dbReference type="GO" id="GO:0005886">
    <property type="term" value="C:plasma membrane"/>
    <property type="evidence" value="ECO:0007669"/>
    <property type="project" value="UniProtKB-SubCell"/>
</dbReference>
<feature type="transmembrane region" description="Helical" evidence="7">
    <location>
        <begin position="97"/>
        <end position="122"/>
    </location>
</feature>
<feature type="non-terminal residue" evidence="9">
    <location>
        <position position="1"/>
    </location>
</feature>
<feature type="domain" description="ABC3 transporter permease C-terminal" evidence="8">
    <location>
        <begin position="101"/>
        <end position="219"/>
    </location>
</feature>
<reference evidence="9" key="1">
    <citation type="journal article" date="2014" name="Front. Microbiol.">
        <title>High frequency of phylogenetically diverse reductive dehalogenase-homologous genes in deep subseafloor sedimentary metagenomes.</title>
        <authorList>
            <person name="Kawai M."/>
            <person name="Futagami T."/>
            <person name="Toyoda A."/>
            <person name="Takaki Y."/>
            <person name="Nishi S."/>
            <person name="Hori S."/>
            <person name="Arai W."/>
            <person name="Tsubouchi T."/>
            <person name="Morono Y."/>
            <person name="Uchiyama I."/>
            <person name="Ito T."/>
            <person name="Fujiyama A."/>
            <person name="Inagaki F."/>
            <person name="Takami H."/>
        </authorList>
    </citation>
    <scope>NUCLEOTIDE SEQUENCE</scope>
    <source>
        <strain evidence="9">Expedition CK06-06</strain>
    </source>
</reference>
<keyword evidence="5 7" id="KW-0472">Membrane</keyword>
<proteinExistence type="inferred from homology"/>
<evidence type="ECO:0000256" key="2">
    <source>
        <dbReference type="ARBA" id="ARBA00022475"/>
    </source>
</evidence>
<dbReference type="EMBL" id="BARU01034296">
    <property type="protein sequence ID" value="GAH62673.1"/>
    <property type="molecule type" value="Genomic_DNA"/>
</dbReference>
<comment type="subcellular location">
    <subcellularLocation>
        <location evidence="1">Cell membrane</location>
        <topology evidence="1">Multi-pass membrane protein</topology>
    </subcellularLocation>
</comment>
<evidence type="ECO:0000256" key="5">
    <source>
        <dbReference type="ARBA" id="ARBA00023136"/>
    </source>
</evidence>
<evidence type="ECO:0000313" key="9">
    <source>
        <dbReference type="EMBL" id="GAH62673.1"/>
    </source>
</evidence>
<feature type="transmembrane region" description="Helical" evidence="7">
    <location>
        <begin position="191"/>
        <end position="212"/>
    </location>
</feature>
<evidence type="ECO:0000256" key="4">
    <source>
        <dbReference type="ARBA" id="ARBA00022989"/>
    </source>
</evidence>
<keyword evidence="2" id="KW-1003">Cell membrane</keyword>
<sequence length="226" mass="23631">LKSKGEAFGTEDQAAMIPLSTAQAVLSSERAGGSGHVIQAIAIQAKSRDAIGSAQWEINDILRRRHHIGPEGEDDFRVISMGDIARTADQMYAIGELIMAAIAGISLLVGGIGIMNIMLVSVTQRTREIGLRKAVGAKRRDILTQFLIEAAVLSLCGGAVGVALGWVIIKISAGVLASMGFPFPAILPGDVVALAVGVAICVGLTSGLYPAIRAARLDPIESLRHE</sequence>
<name>X1IYQ9_9ZZZZ</name>
<organism evidence="9">
    <name type="scientific">marine sediment metagenome</name>
    <dbReference type="NCBI Taxonomy" id="412755"/>
    <lineage>
        <taxon>unclassified sequences</taxon>
        <taxon>metagenomes</taxon>
        <taxon>ecological metagenomes</taxon>
    </lineage>
</organism>
<keyword evidence="3 7" id="KW-0812">Transmembrane</keyword>